<protein>
    <submittedName>
        <fullName evidence="12">Helicase</fullName>
    </submittedName>
</protein>
<dbReference type="Pfam" id="PF00664">
    <property type="entry name" value="ABC_membrane"/>
    <property type="match status" value="1"/>
</dbReference>
<evidence type="ECO:0000256" key="7">
    <source>
        <dbReference type="ARBA" id="ARBA00022989"/>
    </source>
</evidence>
<dbReference type="GO" id="GO:0016887">
    <property type="term" value="F:ATP hydrolysis activity"/>
    <property type="evidence" value="ECO:0007669"/>
    <property type="project" value="InterPro"/>
</dbReference>
<dbReference type="AlphaFoldDB" id="A0A8J3INJ8"/>
<feature type="transmembrane region" description="Helical" evidence="9">
    <location>
        <begin position="168"/>
        <end position="186"/>
    </location>
</feature>
<keyword evidence="4 9" id="KW-0812">Transmembrane</keyword>
<feature type="transmembrane region" description="Helical" evidence="9">
    <location>
        <begin position="281"/>
        <end position="302"/>
    </location>
</feature>
<evidence type="ECO:0000256" key="5">
    <source>
        <dbReference type="ARBA" id="ARBA00022741"/>
    </source>
</evidence>
<keyword evidence="6" id="KW-0067">ATP-binding</keyword>
<proteinExistence type="predicted"/>
<dbReference type="GO" id="GO:0004386">
    <property type="term" value="F:helicase activity"/>
    <property type="evidence" value="ECO:0007669"/>
    <property type="project" value="UniProtKB-KW"/>
</dbReference>
<gene>
    <name evidence="12" type="ORF">KSF_026640</name>
</gene>
<dbReference type="InterPro" id="IPR039421">
    <property type="entry name" value="Type_1_exporter"/>
</dbReference>
<evidence type="ECO:0000256" key="3">
    <source>
        <dbReference type="ARBA" id="ARBA00022475"/>
    </source>
</evidence>
<feature type="domain" description="ABC transporter" evidence="10">
    <location>
        <begin position="344"/>
        <end position="578"/>
    </location>
</feature>
<dbReference type="InterPro" id="IPR003593">
    <property type="entry name" value="AAA+_ATPase"/>
</dbReference>
<dbReference type="InterPro" id="IPR036640">
    <property type="entry name" value="ABC1_TM_sf"/>
</dbReference>
<dbReference type="SUPFAM" id="SSF90123">
    <property type="entry name" value="ABC transporter transmembrane region"/>
    <property type="match status" value="1"/>
</dbReference>
<comment type="caution">
    <text evidence="12">The sequence shown here is derived from an EMBL/GenBank/DDBJ whole genome shotgun (WGS) entry which is preliminary data.</text>
</comment>
<dbReference type="FunFam" id="3.40.50.300:FF:000299">
    <property type="entry name" value="ABC transporter ATP-binding protein/permease"/>
    <property type="match status" value="1"/>
</dbReference>
<dbReference type="Pfam" id="PF00005">
    <property type="entry name" value="ABC_tran"/>
    <property type="match status" value="1"/>
</dbReference>
<keyword evidence="12" id="KW-0347">Helicase</keyword>
<dbReference type="CDD" id="cd07346">
    <property type="entry name" value="ABC_6TM_exporters"/>
    <property type="match status" value="1"/>
</dbReference>
<evidence type="ECO:0000256" key="4">
    <source>
        <dbReference type="ARBA" id="ARBA00022692"/>
    </source>
</evidence>
<feature type="transmembrane region" description="Helical" evidence="9">
    <location>
        <begin position="30"/>
        <end position="50"/>
    </location>
</feature>
<dbReference type="InterPro" id="IPR011527">
    <property type="entry name" value="ABC1_TM_dom"/>
</dbReference>
<dbReference type="InterPro" id="IPR027417">
    <property type="entry name" value="P-loop_NTPase"/>
</dbReference>
<reference evidence="12" key="1">
    <citation type="submission" date="2020-10" db="EMBL/GenBank/DDBJ databases">
        <title>Taxonomic study of unclassified bacteria belonging to the class Ktedonobacteria.</title>
        <authorList>
            <person name="Yabe S."/>
            <person name="Wang C.M."/>
            <person name="Zheng Y."/>
            <person name="Sakai Y."/>
            <person name="Cavaletti L."/>
            <person name="Monciardini P."/>
            <person name="Donadio S."/>
        </authorList>
    </citation>
    <scope>NUCLEOTIDE SEQUENCE</scope>
    <source>
        <strain evidence="12">ID150040</strain>
    </source>
</reference>
<keyword evidence="7 9" id="KW-1133">Transmembrane helix</keyword>
<dbReference type="PANTHER" id="PTHR43394">
    <property type="entry name" value="ATP-DEPENDENT PERMEASE MDL1, MITOCHONDRIAL"/>
    <property type="match status" value="1"/>
</dbReference>
<keyword evidence="2" id="KW-0813">Transport</keyword>
<keyword evidence="5" id="KW-0547">Nucleotide-binding</keyword>
<keyword evidence="8 9" id="KW-0472">Membrane</keyword>
<keyword evidence="13" id="KW-1185">Reference proteome</keyword>
<keyword evidence="3" id="KW-1003">Cell membrane</keyword>
<evidence type="ECO:0000313" key="12">
    <source>
        <dbReference type="EMBL" id="GHO92616.1"/>
    </source>
</evidence>
<dbReference type="GO" id="GO:0015421">
    <property type="term" value="F:ABC-type oligopeptide transporter activity"/>
    <property type="evidence" value="ECO:0007669"/>
    <property type="project" value="TreeGrafter"/>
</dbReference>
<evidence type="ECO:0000259" key="11">
    <source>
        <dbReference type="PROSITE" id="PS50929"/>
    </source>
</evidence>
<dbReference type="GO" id="GO:0005524">
    <property type="term" value="F:ATP binding"/>
    <property type="evidence" value="ECO:0007669"/>
    <property type="project" value="UniProtKB-KW"/>
</dbReference>
<evidence type="ECO:0000256" key="2">
    <source>
        <dbReference type="ARBA" id="ARBA00022448"/>
    </source>
</evidence>
<dbReference type="SMART" id="SM00382">
    <property type="entry name" value="AAA"/>
    <property type="match status" value="1"/>
</dbReference>
<organism evidence="12 13">
    <name type="scientific">Reticulibacter mediterranei</name>
    <dbReference type="NCBI Taxonomy" id="2778369"/>
    <lineage>
        <taxon>Bacteria</taxon>
        <taxon>Bacillati</taxon>
        <taxon>Chloroflexota</taxon>
        <taxon>Ktedonobacteria</taxon>
        <taxon>Ktedonobacterales</taxon>
        <taxon>Reticulibacteraceae</taxon>
        <taxon>Reticulibacter</taxon>
    </lineage>
</organism>
<name>A0A8J3INJ8_9CHLR</name>
<dbReference type="PANTHER" id="PTHR43394:SF1">
    <property type="entry name" value="ATP-BINDING CASSETTE SUB-FAMILY B MEMBER 10, MITOCHONDRIAL"/>
    <property type="match status" value="1"/>
</dbReference>
<evidence type="ECO:0000313" key="13">
    <source>
        <dbReference type="Proteomes" id="UP000597444"/>
    </source>
</evidence>
<feature type="transmembrane region" description="Helical" evidence="9">
    <location>
        <begin position="251"/>
        <end position="275"/>
    </location>
</feature>
<evidence type="ECO:0000256" key="6">
    <source>
        <dbReference type="ARBA" id="ARBA00022840"/>
    </source>
</evidence>
<evidence type="ECO:0000256" key="1">
    <source>
        <dbReference type="ARBA" id="ARBA00004651"/>
    </source>
</evidence>
<evidence type="ECO:0000256" key="9">
    <source>
        <dbReference type="SAM" id="Phobius"/>
    </source>
</evidence>
<sequence length="586" mass="64505">MAQQKMIAQVPFRYYVSLLKTYLTPQRFKVILLVLLLFVSIGLDILNPQLLGHFIDSVENHMIILIPIALLFIGLVIANQIVTAFASYISEDVSWQATNALRADLALHCLNLDMSFHKAHTPGELIERVNGDIAMLANFFSRFVFYVLGRTLLLIGIIALTFSVDWRVGLLLLAFALLILVLLRPLQNISVPRFRDARQASAALASFFEERLSSIEDIHSNGAQSYVMLAFSRLTRRILHTARLSNVTGRYFSSAIEIGLALAVAAVLTLGAYLLHSGQMTLGAIYVTYYYTTLLTQSLYVITFQINQMQSATASIQRITELYHTPNAIIDGPDVPLPSGPLAISFDNASFGYTPDKQVLHDLSFELPAGTTLGLLGRTGCGKTTLARLLYRAYDVQQGSVRIGGIDIRQTTLETLRHRIGVVTQDVQLFHASIRDNLTFFDPSISDERLKQVICELNLSQWYASLPAGLDTIIAGGGVTLSSGEAQLLAFARVFLQNPDLVILDEASSRLDPVTEKLIEGAIDRLLAGRTGVVIAHHLAAVQSVNAIMILEDGSICEYGDRDKLATDPTSRFSHLLQTGLAEVID</sequence>
<dbReference type="Gene3D" id="3.40.50.300">
    <property type="entry name" value="P-loop containing nucleotide triphosphate hydrolases"/>
    <property type="match status" value="1"/>
</dbReference>
<dbReference type="InterPro" id="IPR017871">
    <property type="entry name" value="ABC_transporter-like_CS"/>
</dbReference>
<dbReference type="GO" id="GO:0005886">
    <property type="term" value="C:plasma membrane"/>
    <property type="evidence" value="ECO:0007669"/>
    <property type="project" value="UniProtKB-SubCell"/>
</dbReference>
<keyword evidence="12" id="KW-0378">Hydrolase</keyword>
<dbReference type="PROSITE" id="PS50893">
    <property type="entry name" value="ABC_TRANSPORTER_2"/>
    <property type="match status" value="1"/>
</dbReference>
<dbReference type="SUPFAM" id="SSF52540">
    <property type="entry name" value="P-loop containing nucleoside triphosphate hydrolases"/>
    <property type="match status" value="1"/>
</dbReference>
<feature type="transmembrane region" description="Helical" evidence="9">
    <location>
        <begin position="143"/>
        <end position="162"/>
    </location>
</feature>
<dbReference type="Gene3D" id="1.20.1560.10">
    <property type="entry name" value="ABC transporter type 1, transmembrane domain"/>
    <property type="match status" value="1"/>
</dbReference>
<feature type="transmembrane region" description="Helical" evidence="9">
    <location>
        <begin position="62"/>
        <end position="86"/>
    </location>
</feature>
<dbReference type="PROSITE" id="PS00211">
    <property type="entry name" value="ABC_TRANSPORTER_1"/>
    <property type="match status" value="1"/>
</dbReference>
<dbReference type="EMBL" id="BNJK01000001">
    <property type="protein sequence ID" value="GHO92616.1"/>
    <property type="molecule type" value="Genomic_DNA"/>
</dbReference>
<feature type="domain" description="ABC transmembrane type-1" evidence="11">
    <location>
        <begin position="31"/>
        <end position="311"/>
    </location>
</feature>
<dbReference type="PROSITE" id="PS50929">
    <property type="entry name" value="ABC_TM1F"/>
    <property type="match status" value="1"/>
</dbReference>
<evidence type="ECO:0000256" key="8">
    <source>
        <dbReference type="ARBA" id="ARBA00023136"/>
    </source>
</evidence>
<dbReference type="InterPro" id="IPR003439">
    <property type="entry name" value="ABC_transporter-like_ATP-bd"/>
</dbReference>
<dbReference type="Proteomes" id="UP000597444">
    <property type="component" value="Unassembled WGS sequence"/>
</dbReference>
<dbReference type="RefSeq" id="WP_236064889.1">
    <property type="nucleotide sequence ID" value="NZ_BNJK01000001.1"/>
</dbReference>
<accession>A0A8J3INJ8</accession>
<comment type="subcellular location">
    <subcellularLocation>
        <location evidence="1">Cell membrane</location>
        <topology evidence="1">Multi-pass membrane protein</topology>
    </subcellularLocation>
</comment>
<evidence type="ECO:0000259" key="10">
    <source>
        <dbReference type="PROSITE" id="PS50893"/>
    </source>
</evidence>